<organism evidence="1 2">
    <name type="scientific">Heterodera schachtii</name>
    <name type="common">Sugarbeet cyst nematode worm</name>
    <name type="synonym">Tylenchus schachtii</name>
    <dbReference type="NCBI Taxonomy" id="97005"/>
    <lineage>
        <taxon>Eukaryota</taxon>
        <taxon>Metazoa</taxon>
        <taxon>Ecdysozoa</taxon>
        <taxon>Nematoda</taxon>
        <taxon>Chromadorea</taxon>
        <taxon>Rhabditida</taxon>
        <taxon>Tylenchina</taxon>
        <taxon>Tylenchomorpha</taxon>
        <taxon>Tylenchoidea</taxon>
        <taxon>Heteroderidae</taxon>
        <taxon>Heteroderinae</taxon>
        <taxon>Heterodera</taxon>
    </lineage>
</organism>
<keyword evidence="2" id="KW-1185">Reference proteome</keyword>
<comment type="caution">
    <text evidence="1">The sequence shown here is derived from an EMBL/GenBank/DDBJ whole genome shotgun (WGS) entry which is preliminary data.</text>
</comment>
<proteinExistence type="predicted"/>
<sequence>MLFPSFGMLSSAIPQNQHRRSVHSVRYHSPLLSWPKLFLISIATIPLLLLSCIDFVSAVSDDGVAFLSDQQKRGGARAFNLFASAAFPPPNEKRSGGRAFGGGIQTINDDFDANLAGELKRAGARLFRMSDLSSDGDSFVPEGTKRGGARPFYGGGYIDGAWKRAGGRYFLRQFDDVPFGGGWMAKRGGGRSFFEGTKGPFNSANYWAPQRLVLPMNKHPRRSLLLGSLDNFGNDDSEVQRVNPPSLSPFFTNNHNFDGRANGKKRGGARAFIGEKGASINALNLEKRGGGRNFNEMGDTEEYKEKRQFGEQIVSL</sequence>
<accession>A0ABD2JY49</accession>
<protein>
    <submittedName>
        <fullName evidence="1">Uncharacterized protein</fullName>
    </submittedName>
</protein>
<evidence type="ECO:0000313" key="1">
    <source>
        <dbReference type="EMBL" id="KAL3095440.1"/>
    </source>
</evidence>
<dbReference type="EMBL" id="JBICCN010000083">
    <property type="protein sequence ID" value="KAL3095440.1"/>
    <property type="molecule type" value="Genomic_DNA"/>
</dbReference>
<dbReference type="AlphaFoldDB" id="A0ABD2JY49"/>
<name>A0ABD2JY49_HETSC</name>
<evidence type="ECO:0000313" key="2">
    <source>
        <dbReference type="Proteomes" id="UP001620645"/>
    </source>
</evidence>
<dbReference type="Proteomes" id="UP001620645">
    <property type="component" value="Unassembled WGS sequence"/>
</dbReference>
<gene>
    <name evidence="1" type="ORF">niasHS_007539</name>
</gene>
<reference evidence="1 2" key="1">
    <citation type="submission" date="2024-10" db="EMBL/GenBank/DDBJ databases">
        <authorList>
            <person name="Kim D."/>
        </authorList>
    </citation>
    <scope>NUCLEOTIDE SEQUENCE [LARGE SCALE GENOMIC DNA]</scope>
    <source>
        <strain evidence="1">Taebaek</strain>
    </source>
</reference>